<accession>A0A1F5H2D8</accession>
<dbReference type="PANTHER" id="PTHR37953">
    <property type="entry name" value="UPF0127 PROTEIN MJ1496"/>
    <property type="match status" value="1"/>
</dbReference>
<organism evidence="1 2">
    <name type="scientific">Candidatus Curtissbacteria bacterium RIFCSPLOWO2_01_FULL_38_11b</name>
    <dbReference type="NCBI Taxonomy" id="1797725"/>
    <lineage>
        <taxon>Bacteria</taxon>
        <taxon>Candidatus Curtissiibacteriota</taxon>
    </lineage>
</organism>
<evidence type="ECO:0000313" key="1">
    <source>
        <dbReference type="EMBL" id="OGD98215.1"/>
    </source>
</evidence>
<dbReference type="InterPro" id="IPR038695">
    <property type="entry name" value="Saro_0823-like_sf"/>
</dbReference>
<dbReference type="AlphaFoldDB" id="A0A1F5H2D8"/>
<dbReference type="Gene3D" id="2.60.120.1140">
    <property type="entry name" value="Protein of unknown function DUF192"/>
    <property type="match status" value="1"/>
</dbReference>
<protein>
    <recommendedName>
        <fullName evidence="3">DUF192 domain-containing protein</fullName>
    </recommendedName>
</protein>
<gene>
    <name evidence="1" type="ORF">A3A49_00050</name>
</gene>
<dbReference type="Pfam" id="PF02643">
    <property type="entry name" value="DUF192"/>
    <property type="match status" value="1"/>
</dbReference>
<dbReference type="EMBL" id="MFBO01000014">
    <property type="protein sequence ID" value="OGD98215.1"/>
    <property type="molecule type" value="Genomic_DNA"/>
</dbReference>
<evidence type="ECO:0008006" key="3">
    <source>
        <dbReference type="Google" id="ProtNLM"/>
    </source>
</evidence>
<dbReference type="PANTHER" id="PTHR37953:SF1">
    <property type="entry name" value="UPF0127 PROTEIN MJ1496"/>
    <property type="match status" value="1"/>
</dbReference>
<sequence length="183" mass="20332">MNLKKDLAIVGGLFLLVVALLIFGRGFTTGTFVEQRQEATPSQQASSNLTQDNNNRSRVSIKTLSVFVEIARTSDSQKKGLSGRDQLAINEGLLFVFDTPAKYAFWMKDMKFPIDIIWIDGSPAGEKKIVDIAENATVEPGKNDEELKRYTPRADALYVLEINAGLVKHNNLQIGDVVNFELQ</sequence>
<evidence type="ECO:0000313" key="2">
    <source>
        <dbReference type="Proteomes" id="UP000176740"/>
    </source>
</evidence>
<proteinExistence type="predicted"/>
<dbReference type="Proteomes" id="UP000176740">
    <property type="component" value="Unassembled WGS sequence"/>
</dbReference>
<reference evidence="1 2" key="1">
    <citation type="journal article" date="2016" name="Nat. Commun.">
        <title>Thousands of microbial genomes shed light on interconnected biogeochemical processes in an aquifer system.</title>
        <authorList>
            <person name="Anantharaman K."/>
            <person name="Brown C.T."/>
            <person name="Hug L.A."/>
            <person name="Sharon I."/>
            <person name="Castelle C.J."/>
            <person name="Probst A.J."/>
            <person name="Thomas B.C."/>
            <person name="Singh A."/>
            <person name="Wilkins M.J."/>
            <person name="Karaoz U."/>
            <person name="Brodie E.L."/>
            <person name="Williams K.H."/>
            <person name="Hubbard S.S."/>
            <person name="Banfield J.F."/>
        </authorList>
    </citation>
    <scope>NUCLEOTIDE SEQUENCE [LARGE SCALE GENOMIC DNA]</scope>
</reference>
<dbReference type="InterPro" id="IPR003795">
    <property type="entry name" value="DUF192"/>
</dbReference>
<dbReference type="STRING" id="1797725.A3A49_00050"/>
<comment type="caution">
    <text evidence="1">The sequence shown here is derived from an EMBL/GenBank/DDBJ whole genome shotgun (WGS) entry which is preliminary data.</text>
</comment>
<name>A0A1F5H2D8_9BACT</name>